<dbReference type="Gene3D" id="3.90.550.10">
    <property type="entry name" value="Spore Coat Polysaccharide Biosynthesis Protein SpsA, Chain A"/>
    <property type="match status" value="1"/>
</dbReference>
<dbReference type="PANTHER" id="PTHR43630">
    <property type="entry name" value="POLY-BETA-1,6-N-ACETYL-D-GLUCOSAMINE SYNTHASE"/>
    <property type="match status" value="1"/>
</dbReference>
<keyword evidence="3" id="KW-0808">Transferase</keyword>
<feature type="transmembrane region" description="Helical" evidence="4">
    <location>
        <begin position="6"/>
        <end position="32"/>
    </location>
</feature>
<reference evidence="5 6" key="1">
    <citation type="submission" date="2024-04" db="EMBL/GenBank/DDBJ databases">
        <title>Flavobacterium sp. DGU99 16S ribosomal RNA gene Genome sequencing and assembly.</title>
        <authorList>
            <person name="Park S."/>
        </authorList>
    </citation>
    <scope>NUCLEOTIDE SEQUENCE [LARGE SCALE GENOMIC DNA]</scope>
    <source>
        <strain evidence="5 6">DGU99</strain>
    </source>
</reference>
<evidence type="ECO:0000313" key="5">
    <source>
        <dbReference type="EMBL" id="MEL1239930.1"/>
    </source>
</evidence>
<dbReference type="PANTHER" id="PTHR43630:SF1">
    <property type="entry name" value="POLY-BETA-1,6-N-ACETYL-D-GLUCOSAMINE SYNTHASE"/>
    <property type="match status" value="1"/>
</dbReference>
<dbReference type="Pfam" id="PF13641">
    <property type="entry name" value="Glyco_tranf_2_3"/>
    <property type="match status" value="1"/>
</dbReference>
<evidence type="ECO:0000256" key="2">
    <source>
        <dbReference type="ARBA" id="ARBA00022676"/>
    </source>
</evidence>
<comment type="caution">
    <text evidence="5">The sequence shown here is derived from an EMBL/GenBank/DDBJ whole genome shotgun (WGS) entry which is preliminary data.</text>
</comment>
<keyword evidence="6" id="KW-1185">Reference proteome</keyword>
<keyword evidence="2" id="KW-0328">Glycosyltransferase</keyword>
<evidence type="ECO:0000313" key="6">
    <source>
        <dbReference type="Proteomes" id="UP001398556"/>
    </source>
</evidence>
<feature type="transmembrane region" description="Helical" evidence="4">
    <location>
        <begin position="303"/>
        <end position="323"/>
    </location>
</feature>
<dbReference type="Proteomes" id="UP001398556">
    <property type="component" value="Unassembled WGS sequence"/>
</dbReference>
<feature type="transmembrane region" description="Helical" evidence="4">
    <location>
        <begin position="329"/>
        <end position="347"/>
    </location>
</feature>
<accession>A0ABU9HIJ9</accession>
<protein>
    <submittedName>
        <fullName evidence="5">Glycosyltransferase family 2 protein</fullName>
    </submittedName>
</protein>
<evidence type="ECO:0000256" key="3">
    <source>
        <dbReference type="ARBA" id="ARBA00022679"/>
    </source>
</evidence>
<dbReference type="CDD" id="cd06423">
    <property type="entry name" value="CESA_like"/>
    <property type="match status" value="1"/>
</dbReference>
<evidence type="ECO:0000256" key="1">
    <source>
        <dbReference type="ARBA" id="ARBA00006739"/>
    </source>
</evidence>
<evidence type="ECO:0000256" key="4">
    <source>
        <dbReference type="SAM" id="Phobius"/>
    </source>
</evidence>
<proteinExistence type="inferred from homology"/>
<keyword evidence="4" id="KW-1133">Transmembrane helix</keyword>
<name>A0ABU9HIJ9_9FLAO</name>
<dbReference type="InterPro" id="IPR029044">
    <property type="entry name" value="Nucleotide-diphossugar_trans"/>
</dbReference>
<comment type="similarity">
    <text evidence="1">Belongs to the glycosyltransferase 2 family.</text>
</comment>
<gene>
    <name evidence="5" type="ORF">AAEO59_02615</name>
</gene>
<keyword evidence="4" id="KW-0812">Transmembrane</keyword>
<dbReference type="RefSeq" id="WP_341699194.1">
    <property type="nucleotide sequence ID" value="NZ_JBBYHU010000003.1"/>
</dbReference>
<organism evidence="5 6">
    <name type="scientific">Flavobacterium flavipallidum</name>
    <dbReference type="NCBI Taxonomy" id="3139140"/>
    <lineage>
        <taxon>Bacteria</taxon>
        <taxon>Pseudomonadati</taxon>
        <taxon>Bacteroidota</taxon>
        <taxon>Flavobacteriia</taxon>
        <taxon>Flavobacteriales</taxon>
        <taxon>Flavobacteriaceae</taxon>
        <taxon>Flavobacterium</taxon>
    </lineage>
</organism>
<keyword evidence="4" id="KW-0472">Membrane</keyword>
<dbReference type="EMBL" id="JBBYHU010000003">
    <property type="protein sequence ID" value="MEL1239930.1"/>
    <property type="molecule type" value="Genomic_DNA"/>
</dbReference>
<dbReference type="SUPFAM" id="SSF53448">
    <property type="entry name" value="Nucleotide-diphospho-sugar transferases"/>
    <property type="match status" value="1"/>
</dbReference>
<sequence>MLLYTIIQIVLLSLLGLATLYILLFSTASLFYKQKKYSDNGNRKKIAVLIPGYKEDGVIIEVATLALQQDYPSDLYDVVIIADSFQEETISKLKTLPITVVEVSFDKSTKSKALNKAMATIESKYDIAVVLDADNVMASDFLEKINAVFEYDFIAVQGHRTAKNTNNSWAILDAISEEINNNIFRKGHRVLGLSSAIIGSGMAFRYEYFKSLMSTVTAVGGFDKEIELKMLKEGRKIVYLDDAIVYDEKIQKSEVFGNQRRRWLSAQLHYFKKDILSACKDLVVKGNVDYFDKAIQFIQPPRILLLGAVLLCSFAFLVSNYFLDQQRLNLSWIVLAGACLLSFIFSVPKSFYNLKTLKALASLPKGMLMMLLSLLKIKGANKTFIHTQHTSTSEEIKAK</sequence>